<keyword evidence="1" id="KW-0378">Hydrolase</keyword>
<dbReference type="InterPro" id="IPR032466">
    <property type="entry name" value="Metal_Hydrolase"/>
</dbReference>
<proteinExistence type="predicted"/>
<sequence>MTDTTILFNADVYSSVDPFATAIIFAGSTVGWVGSDEAAQAAEGDHRDLAGAFVTPGLVSAAVDLRPEAVRKAPSGRELLARGVTAAHVIGTAEQLADYRAVAPPELAITAYVLDGGGEAGSAAAIRVADVDASALAAGAHFVLIDSAEELGAVTGLLADDEVRTHLQRFGWRLAVNTAIPDDAIEALAQSGLGLTVDPLAFEQPLAQLLSAGAQVSFALTAENPWESLRAAVYDAAAGVSARAAFNAVTRFGYRALGRFEGGVLAPGAAATACVWEVEDLLVQAADARVAAWSTDPRSGTPGLPDLSADATLPRLREVWVEGTQLSR</sequence>
<organism evidence="1 2">
    <name type="scientific">Brevibacterium otitidis</name>
    <dbReference type="NCBI Taxonomy" id="53364"/>
    <lineage>
        <taxon>Bacteria</taxon>
        <taxon>Bacillati</taxon>
        <taxon>Actinomycetota</taxon>
        <taxon>Actinomycetes</taxon>
        <taxon>Micrococcales</taxon>
        <taxon>Brevibacteriaceae</taxon>
        <taxon>Brevibacterium</taxon>
    </lineage>
</organism>
<keyword evidence="2" id="KW-1185">Reference proteome</keyword>
<evidence type="ECO:0000313" key="2">
    <source>
        <dbReference type="Proteomes" id="UP001589707"/>
    </source>
</evidence>
<dbReference type="GO" id="GO:0016787">
    <property type="term" value="F:hydrolase activity"/>
    <property type="evidence" value="ECO:0007669"/>
    <property type="project" value="UniProtKB-KW"/>
</dbReference>
<name>A0ABV5WZB5_9MICO</name>
<dbReference type="SUPFAM" id="SSF51338">
    <property type="entry name" value="Composite domain of metallo-dependent hydrolases"/>
    <property type="match status" value="1"/>
</dbReference>
<dbReference type="InterPro" id="IPR011059">
    <property type="entry name" value="Metal-dep_hydrolase_composite"/>
</dbReference>
<dbReference type="SUPFAM" id="SSF51556">
    <property type="entry name" value="Metallo-dependent hydrolases"/>
    <property type="match status" value="1"/>
</dbReference>
<protein>
    <submittedName>
        <fullName evidence="1">Metal-dependent hydrolase</fullName>
    </submittedName>
</protein>
<comment type="caution">
    <text evidence="1">The sequence shown here is derived from an EMBL/GenBank/DDBJ whole genome shotgun (WGS) entry which is preliminary data.</text>
</comment>
<reference evidence="1 2" key="1">
    <citation type="submission" date="2024-09" db="EMBL/GenBank/DDBJ databases">
        <authorList>
            <person name="Sun Q."/>
            <person name="Mori K."/>
        </authorList>
    </citation>
    <scope>NUCLEOTIDE SEQUENCE [LARGE SCALE GENOMIC DNA]</scope>
    <source>
        <strain evidence="1 2">JCM 11683</strain>
    </source>
</reference>
<evidence type="ECO:0000313" key="1">
    <source>
        <dbReference type="EMBL" id="MFB9775171.1"/>
    </source>
</evidence>
<dbReference type="Proteomes" id="UP001589707">
    <property type="component" value="Unassembled WGS sequence"/>
</dbReference>
<dbReference type="EMBL" id="JBHMAU010000018">
    <property type="protein sequence ID" value="MFB9775171.1"/>
    <property type="molecule type" value="Genomic_DNA"/>
</dbReference>
<accession>A0ABV5WZB5</accession>
<gene>
    <name evidence="1" type="ORF">ACFFN1_01870</name>
</gene>
<dbReference type="Gene3D" id="3.20.20.140">
    <property type="entry name" value="Metal-dependent hydrolases"/>
    <property type="match status" value="1"/>
</dbReference>
<dbReference type="RefSeq" id="WP_376838057.1">
    <property type="nucleotide sequence ID" value="NZ_JBHMAU010000018.1"/>
</dbReference>